<evidence type="ECO:0008006" key="4">
    <source>
        <dbReference type="Google" id="ProtNLM"/>
    </source>
</evidence>
<dbReference type="RefSeq" id="WP_169351891.1">
    <property type="nucleotide sequence ID" value="NZ_JABBJJ010000469.1"/>
</dbReference>
<organism evidence="2 3">
    <name type="scientific">Pyxidicoccus fallax</name>
    <dbReference type="NCBI Taxonomy" id="394095"/>
    <lineage>
        <taxon>Bacteria</taxon>
        <taxon>Pseudomonadati</taxon>
        <taxon>Myxococcota</taxon>
        <taxon>Myxococcia</taxon>
        <taxon>Myxococcales</taxon>
        <taxon>Cystobacterineae</taxon>
        <taxon>Myxococcaceae</taxon>
        <taxon>Pyxidicoccus</taxon>
    </lineage>
</organism>
<evidence type="ECO:0000256" key="1">
    <source>
        <dbReference type="SAM" id="SignalP"/>
    </source>
</evidence>
<gene>
    <name evidence="2" type="ORF">HG543_49105</name>
</gene>
<feature type="chain" id="PRO_5032353705" description="Lipoprotein" evidence="1">
    <location>
        <begin position="25"/>
        <end position="97"/>
    </location>
</feature>
<accession>A0A848LY66</accession>
<dbReference type="EMBL" id="JABBJJ010000469">
    <property type="protein sequence ID" value="NMO22766.1"/>
    <property type="molecule type" value="Genomic_DNA"/>
</dbReference>
<dbReference type="PROSITE" id="PS51257">
    <property type="entry name" value="PROKAR_LIPOPROTEIN"/>
    <property type="match status" value="1"/>
</dbReference>
<keyword evidence="1" id="KW-0732">Signal</keyword>
<name>A0A848LY66_9BACT</name>
<protein>
    <recommendedName>
        <fullName evidence="4">Lipoprotein</fullName>
    </recommendedName>
</protein>
<dbReference type="AlphaFoldDB" id="A0A848LY66"/>
<sequence>MKSLNKWLALCGAVVSVLSVGCGAPMEGETPPEDAASEGEVSASVCSYGYYTCPNDGEIFEYESLACAPAYMSKTRAKSLCEEHCPSTCRDSGWMTY</sequence>
<dbReference type="Proteomes" id="UP000518300">
    <property type="component" value="Unassembled WGS sequence"/>
</dbReference>
<keyword evidence="3" id="KW-1185">Reference proteome</keyword>
<comment type="caution">
    <text evidence="2">The sequence shown here is derived from an EMBL/GenBank/DDBJ whole genome shotgun (WGS) entry which is preliminary data.</text>
</comment>
<reference evidence="2 3" key="1">
    <citation type="submission" date="2020-04" db="EMBL/GenBank/DDBJ databases">
        <title>Draft genome of Pyxidicoccus fallax type strain.</title>
        <authorList>
            <person name="Whitworth D.E."/>
        </authorList>
    </citation>
    <scope>NUCLEOTIDE SEQUENCE [LARGE SCALE GENOMIC DNA]</scope>
    <source>
        <strain evidence="2 3">DSM 14698</strain>
    </source>
</reference>
<evidence type="ECO:0000313" key="2">
    <source>
        <dbReference type="EMBL" id="NMO22766.1"/>
    </source>
</evidence>
<proteinExistence type="predicted"/>
<feature type="signal peptide" evidence="1">
    <location>
        <begin position="1"/>
        <end position="24"/>
    </location>
</feature>
<evidence type="ECO:0000313" key="3">
    <source>
        <dbReference type="Proteomes" id="UP000518300"/>
    </source>
</evidence>